<dbReference type="Pfam" id="PF07007">
    <property type="entry name" value="LprI"/>
    <property type="match status" value="1"/>
</dbReference>
<evidence type="ECO:0000259" key="1">
    <source>
        <dbReference type="Pfam" id="PF07007"/>
    </source>
</evidence>
<dbReference type="Gene3D" id="1.20.1270.180">
    <property type="match status" value="1"/>
</dbReference>
<comment type="caution">
    <text evidence="2">The sequence shown here is derived from an EMBL/GenBank/DDBJ whole genome shotgun (WGS) entry which is preliminary data.</text>
</comment>
<keyword evidence="3" id="KW-1185">Reference proteome</keyword>
<protein>
    <submittedName>
        <fullName evidence="2">Lysozyme inhibitor LprI family protein</fullName>
    </submittedName>
</protein>
<name>A0ABU4EGB9_9GAMM</name>
<dbReference type="EMBL" id="JAWLLM010000015">
    <property type="protein sequence ID" value="MDV7043081.1"/>
    <property type="molecule type" value="Genomic_DNA"/>
</dbReference>
<dbReference type="RefSeq" id="WP_057083964.1">
    <property type="nucleotide sequence ID" value="NZ_CP104920.1"/>
</dbReference>
<gene>
    <name evidence="2" type="ORF">RUJ08_13195</name>
</gene>
<organism evidence="2 3">
    <name type="scientific">Dickeya solani</name>
    <dbReference type="NCBI Taxonomy" id="1089444"/>
    <lineage>
        <taxon>Bacteria</taxon>
        <taxon>Pseudomonadati</taxon>
        <taxon>Pseudomonadota</taxon>
        <taxon>Gammaproteobacteria</taxon>
        <taxon>Enterobacterales</taxon>
        <taxon>Pectobacteriaceae</taxon>
        <taxon>Dickeya</taxon>
    </lineage>
</organism>
<proteinExistence type="predicted"/>
<accession>A0ABU4EGB9</accession>
<evidence type="ECO:0000313" key="3">
    <source>
        <dbReference type="Proteomes" id="UP001187868"/>
    </source>
</evidence>
<evidence type="ECO:0000313" key="2">
    <source>
        <dbReference type="EMBL" id="MDV7043081.1"/>
    </source>
</evidence>
<dbReference type="Proteomes" id="UP001187868">
    <property type="component" value="Unassembled WGS sequence"/>
</dbReference>
<sequence length="124" mass="14403">MTAATNTNHADIYQQYYAKMAGNVCNNLTSKDSEMGIYQCATLMKKDADEKLTARTNEINQVLSRLSDDDEHKELIKYFKEDQLQWERHRNKRCKLRVTNLEQDSPQYISETFLCQAVDAVFVA</sequence>
<feature type="domain" description="Lysozyme inhibitor LprI-like N-terminal" evidence="1">
    <location>
        <begin position="25"/>
        <end position="100"/>
    </location>
</feature>
<reference evidence="2 3" key="1">
    <citation type="submission" date="2023-10" db="EMBL/GenBank/DDBJ databases">
        <title>Clonality and diversity in the soft rot Dickeya solani phytopathogen.</title>
        <authorList>
            <person name="Pedron J."/>
            <person name="Van Gijisegem F."/>
            <person name="Portier P."/>
            <person name="Taghouti G."/>
        </authorList>
    </citation>
    <scope>NUCLEOTIDE SEQUENCE [LARGE SCALE GENOMIC DNA]</scope>
    <source>
        <strain evidence="2 3">FVG2-MFV017-A9</strain>
    </source>
</reference>
<dbReference type="InterPro" id="IPR009739">
    <property type="entry name" value="LprI-like_N"/>
</dbReference>